<gene>
    <name evidence="7" type="ORF">HRI_000319000</name>
</gene>
<proteinExistence type="inferred from homology"/>
<dbReference type="CDD" id="cd00051">
    <property type="entry name" value="EFh"/>
    <property type="match status" value="1"/>
</dbReference>
<comment type="function">
    <text evidence="1">Potential calcium sensor.</text>
</comment>
<dbReference type="InterPro" id="IPR011992">
    <property type="entry name" value="EF-hand-dom_pair"/>
</dbReference>
<dbReference type="PROSITE" id="PS50222">
    <property type="entry name" value="EF_HAND_2"/>
    <property type="match status" value="4"/>
</dbReference>
<evidence type="ECO:0000313" key="8">
    <source>
        <dbReference type="Proteomes" id="UP001165190"/>
    </source>
</evidence>
<dbReference type="GO" id="GO:0005509">
    <property type="term" value="F:calcium ion binding"/>
    <property type="evidence" value="ECO:0007669"/>
    <property type="project" value="InterPro"/>
</dbReference>
<dbReference type="SMART" id="SM00054">
    <property type="entry name" value="EFh"/>
    <property type="match status" value="4"/>
</dbReference>
<evidence type="ECO:0000259" key="6">
    <source>
        <dbReference type="PROSITE" id="PS50222"/>
    </source>
</evidence>
<evidence type="ECO:0000256" key="3">
    <source>
        <dbReference type="ARBA" id="ARBA00022723"/>
    </source>
</evidence>
<evidence type="ECO:0000313" key="7">
    <source>
        <dbReference type="EMBL" id="GMI66497.1"/>
    </source>
</evidence>
<dbReference type="PANTHER" id="PTHR23048:SF0">
    <property type="entry name" value="CALMODULIN LIKE 3"/>
    <property type="match status" value="1"/>
</dbReference>
<dbReference type="Gene3D" id="1.10.238.10">
    <property type="entry name" value="EF-hand"/>
    <property type="match status" value="2"/>
</dbReference>
<keyword evidence="3" id="KW-0479">Metal-binding</keyword>
<keyword evidence="5" id="KW-0106">Calcium</keyword>
<evidence type="ECO:0000256" key="5">
    <source>
        <dbReference type="ARBA" id="ARBA00022837"/>
    </source>
</evidence>
<dbReference type="AlphaFoldDB" id="A0A9W7LJD8"/>
<feature type="domain" description="EF-hand" evidence="6">
    <location>
        <begin position="78"/>
        <end position="113"/>
    </location>
</feature>
<comment type="caution">
    <text evidence="7">The sequence shown here is derived from an EMBL/GenBank/DDBJ whole genome shotgun (WGS) entry which is preliminary data.</text>
</comment>
<protein>
    <submittedName>
        <fullName evidence="7">Calmodulin 7, Z-box Binding Factor 3</fullName>
    </submittedName>
</protein>
<dbReference type="EMBL" id="BSYR01000004">
    <property type="protein sequence ID" value="GMI66497.1"/>
    <property type="molecule type" value="Genomic_DNA"/>
</dbReference>
<evidence type="ECO:0000256" key="2">
    <source>
        <dbReference type="ARBA" id="ARBA00009763"/>
    </source>
</evidence>
<keyword evidence="4" id="KW-0677">Repeat</keyword>
<feature type="domain" description="EF-hand" evidence="6">
    <location>
        <begin position="8"/>
        <end position="43"/>
    </location>
</feature>
<dbReference type="FunFam" id="1.10.238.10:FF:000251">
    <property type="entry name" value="Calmodulin-related protein 97A"/>
    <property type="match status" value="1"/>
</dbReference>
<dbReference type="Pfam" id="PF13499">
    <property type="entry name" value="EF-hand_7"/>
    <property type="match status" value="2"/>
</dbReference>
<name>A0A9W7LJD8_HIBTR</name>
<dbReference type="PROSITE" id="PS00018">
    <property type="entry name" value="EF_HAND_1"/>
    <property type="match status" value="3"/>
</dbReference>
<dbReference type="GO" id="GO:0016460">
    <property type="term" value="C:myosin II complex"/>
    <property type="evidence" value="ECO:0007669"/>
    <property type="project" value="TreeGrafter"/>
</dbReference>
<dbReference type="InterPro" id="IPR002048">
    <property type="entry name" value="EF_hand_dom"/>
</dbReference>
<dbReference type="OrthoDB" id="26525at2759"/>
<reference evidence="7" key="1">
    <citation type="submission" date="2023-05" db="EMBL/GenBank/DDBJ databases">
        <title>Genome and transcriptome analyses reveal genes involved in the formation of fine ridges on petal epidermal cells in Hibiscus trionum.</title>
        <authorList>
            <person name="Koshimizu S."/>
            <person name="Masuda S."/>
            <person name="Ishii T."/>
            <person name="Shirasu K."/>
            <person name="Hoshino A."/>
            <person name="Arita M."/>
        </authorList>
    </citation>
    <scope>NUCLEOTIDE SEQUENCE</scope>
    <source>
        <strain evidence="7">Hamamatsu line</strain>
    </source>
</reference>
<dbReference type="Proteomes" id="UP001165190">
    <property type="component" value="Unassembled WGS sequence"/>
</dbReference>
<dbReference type="InterPro" id="IPR018247">
    <property type="entry name" value="EF_Hand_1_Ca_BS"/>
</dbReference>
<dbReference type="PANTHER" id="PTHR23048">
    <property type="entry name" value="MYOSIN LIGHT CHAIN 1, 3"/>
    <property type="match status" value="1"/>
</dbReference>
<sequence length="146" mass="16770">MADTLTEDQISEFREAFNLIDKDSDGFITMEELAKVIQALDVNPTKEEVQSMISEVDGNGTIDFDDFLNIMARKMKENVIDELQEAFKVFDRDQDGFISATELRQVMMNLGERLTVEEAEQMIREADLDGDGQVSYEEFARMMMVF</sequence>
<evidence type="ECO:0000256" key="4">
    <source>
        <dbReference type="ARBA" id="ARBA00022737"/>
    </source>
</evidence>
<dbReference type="SUPFAM" id="SSF47473">
    <property type="entry name" value="EF-hand"/>
    <property type="match status" value="1"/>
</dbReference>
<dbReference type="FunFam" id="1.10.238.10:FF:000327">
    <property type="entry name" value="Calmodulin-like protein 11"/>
    <property type="match status" value="1"/>
</dbReference>
<evidence type="ECO:0000256" key="1">
    <source>
        <dbReference type="ARBA" id="ARBA00003291"/>
    </source>
</evidence>
<feature type="domain" description="EF-hand" evidence="6">
    <location>
        <begin position="114"/>
        <end position="146"/>
    </location>
</feature>
<feature type="domain" description="EF-hand" evidence="6">
    <location>
        <begin position="56"/>
        <end position="77"/>
    </location>
</feature>
<accession>A0A9W7LJD8</accession>
<dbReference type="InterPro" id="IPR050230">
    <property type="entry name" value="CALM/Myosin/TropC-like"/>
</dbReference>
<organism evidence="7 8">
    <name type="scientific">Hibiscus trionum</name>
    <name type="common">Flower of an hour</name>
    <dbReference type="NCBI Taxonomy" id="183268"/>
    <lineage>
        <taxon>Eukaryota</taxon>
        <taxon>Viridiplantae</taxon>
        <taxon>Streptophyta</taxon>
        <taxon>Embryophyta</taxon>
        <taxon>Tracheophyta</taxon>
        <taxon>Spermatophyta</taxon>
        <taxon>Magnoliopsida</taxon>
        <taxon>eudicotyledons</taxon>
        <taxon>Gunneridae</taxon>
        <taxon>Pentapetalae</taxon>
        <taxon>rosids</taxon>
        <taxon>malvids</taxon>
        <taxon>Malvales</taxon>
        <taxon>Malvaceae</taxon>
        <taxon>Malvoideae</taxon>
        <taxon>Hibiscus</taxon>
    </lineage>
</organism>
<comment type="similarity">
    <text evidence="2">Belongs to the calmodulin family.</text>
</comment>
<keyword evidence="8" id="KW-1185">Reference proteome</keyword>